<dbReference type="Gene3D" id="3.40.50.12650">
    <property type="match status" value="1"/>
</dbReference>
<keyword evidence="6" id="KW-1185">Reference proteome</keyword>
<evidence type="ECO:0000313" key="6">
    <source>
        <dbReference type="Proteomes" id="UP001497600"/>
    </source>
</evidence>
<keyword evidence="3" id="KW-0269">Exonuclease</keyword>
<evidence type="ECO:0000256" key="2">
    <source>
        <dbReference type="ARBA" id="ARBA00022801"/>
    </source>
</evidence>
<dbReference type="Gene3D" id="3.60.15.10">
    <property type="entry name" value="Ribonuclease Z/Hydroxyacylglutathione hydrolase-like"/>
    <property type="match status" value="1"/>
</dbReference>
<reference evidence="5 6" key="1">
    <citation type="submission" date="2024-01" db="EMBL/GenBank/DDBJ databases">
        <authorList>
            <consortium name="Genoscope - CEA"/>
            <person name="William W."/>
        </authorList>
    </citation>
    <scope>NUCLEOTIDE SEQUENCE [LARGE SCALE GENOMIC DNA]</scope>
    <source>
        <strain evidence="5 6">29B2s-10</strain>
    </source>
</reference>
<sequence>MAGYSFGGLIHEIPGLGIDKFNTGASVFLLTHSHSDHLAGLDNLSFGGIVYCSKATKELLATDKGLHQNIHRVKGLDLDRQYDIEVQNQTIKLTLIDAYHCPGAVLFLIETGTVSILCTGDLRAEKWWLDSIGKNPYLFPYTTNLKTLDTIYLDTTFGYRGEPYIEMPSNNDGIRVAISLLDAYPKDDPELEFWFVDTVLGFEEAWVQIAKSFGGRIQLQDKKLIRRMECLGGVYEDIMQSMDSSQRSEVPSPPIFHVGRPSNHHSIFPIRIKQCIDFNAVDFTGVFCPISLDCLDEEEISKSMELLHTTSLGHEVYRFRGRTWILPLNSRELLPTEIKLIFSRHSSYSECVELVSKFRPRQVYPCTDSRNMWQRGFQMSRVFGKWCETKVQPPTPQQFRYDTERLIEWGPPAAGIQERQVKCIDRWDLESCKKEMQIVQEIINDPFPLHIRGQHWTSKFGNPHYSEDDRKVNFARKKDFQLQNIVIGRGERAYRRIIEDLQNVYRNVNLDKGKDYITQEAENIDVDIHEVDYDVKVAKLGGLDNYNYDKSSKSSNSSNSSSCDYSQDDTDVDDEDDEYQDVNNGGILPPSQGIMVGSLTLKRRATFSAGPSLQRRRTNEISFSDTCKILSTFGSMETSFSIQFEESRTKETQEIKPETEKVIEKVSETLRENSITWIGMGLKSIQRANLS</sequence>
<evidence type="ECO:0000256" key="3">
    <source>
        <dbReference type="ARBA" id="ARBA00022839"/>
    </source>
</evidence>
<gene>
    <name evidence="5" type="ORF">CAAN4_D06898</name>
</gene>
<evidence type="ECO:0008006" key="7">
    <source>
        <dbReference type="Google" id="ProtNLM"/>
    </source>
</evidence>
<dbReference type="PANTHER" id="PTHR23240:SF8">
    <property type="entry name" value="PROTEIN ARTEMIS"/>
    <property type="match status" value="1"/>
</dbReference>
<dbReference type="InterPro" id="IPR036866">
    <property type="entry name" value="RibonucZ/Hydroxyglut_hydro"/>
</dbReference>
<feature type="region of interest" description="Disordered" evidence="4">
    <location>
        <begin position="548"/>
        <end position="588"/>
    </location>
</feature>
<organism evidence="5 6">
    <name type="scientific">[Candida] anglica</name>
    <dbReference type="NCBI Taxonomy" id="148631"/>
    <lineage>
        <taxon>Eukaryota</taxon>
        <taxon>Fungi</taxon>
        <taxon>Dikarya</taxon>
        <taxon>Ascomycota</taxon>
        <taxon>Saccharomycotina</taxon>
        <taxon>Pichiomycetes</taxon>
        <taxon>Debaryomycetaceae</taxon>
        <taxon>Kurtzmaniella</taxon>
    </lineage>
</organism>
<evidence type="ECO:0000256" key="1">
    <source>
        <dbReference type="ARBA" id="ARBA00022722"/>
    </source>
</evidence>
<dbReference type="SUPFAM" id="SSF56281">
    <property type="entry name" value="Metallo-hydrolase/oxidoreductase"/>
    <property type="match status" value="1"/>
</dbReference>
<accession>A0ABP0ECL3</accession>
<name>A0ABP0ECL3_9ASCO</name>
<keyword evidence="2" id="KW-0378">Hydrolase</keyword>
<feature type="compositionally biased region" description="Low complexity" evidence="4">
    <location>
        <begin position="548"/>
        <end position="565"/>
    </location>
</feature>
<feature type="compositionally biased region" description="Acidic residues" evidence="4">
    <location>
        <begin position="566"/>
        <end position="580"/>
    </location>
</feature>
<dbReference type="EMBL" id="OZ004256">
    <property type="protein sequence ID" value="CAK7903910.1"/>
    <property type="molecule type" value="Genomic_DNA"/>
</dbReference>
<dbReference type="Proteomes" id="UP001497600">
    <property type="component" value="Chromosome D"/>
</dbReference>
<dbReference type="PANTHER" id="PTHR23240">
    <property type="entry name" value="DNA CROSS-LINK REPAIR PROTEIN PSO2/SNM1-RELATED"/>
    <property type="match status" value="1"/>
</dbReference>
<proteinExistence type="predicted"/>
<keyword evidence="1" id="KW-0540">Nuclease</keyword>
<evidence type="ECO:0000256" key="4">
    <source>
        <dbReference type="SAM" id="MobiDB-lite"/>
    </source>
</evidence>
<protein>
    <recommendedName>
        <fullName evidence="7">Metallo-beta-lactamase domain-containing protein</fullName>
    </recommendedName>
</protein>
<evidence type="ECO:0000313" key="5">
    <source>
        <dbReference type="EMBL" id="CAK7903910.1"/>
    </source>
</evidence>